<sequence length="395" mass="45828">MSTKRSVYKKNSPNNKLVVYLIQRDIFDDLQLIDPIEGIVTIEKNKLEYSKIFARIRCTFRYGEQQLDDVLSGVTFYKEFFIQTKQIYPMDMNEDNDKYNDVQKQLIERFGDSALPFRFTLTHDIPASITLQMDNRNSLDDNPCGIEYVLQVYASETPQCTTGKRNAVNLVIRRLTLAIPKPDDNVYTKEIIRPFHFHSGQLHITAILPKDVYYHGESIPLKLLIDNESSNIVRRLNIQVIQDVQITLFKRRTMRCIVVDMETEEGFPINSHTTGWNETIQLRPSLQEIRGQAVVALDGKLKHQDTNLASSTLIKDYRKKENMGIIVQYMIRIKAVTGFGGRDVQMELPIILCHARQQQEIIKAEEADDLIIEEFKRPAAKQRQTTNEMEKMDSY</sequence>
<dbReference type="RefSeq" id="XP_035586600.1">
    <property type="nucleotide sequence ID" value="XM_035729499.1"/>
</dbReference>
<dbReference type="Pfam" id="PF00339">
    <property type="entry name" value="Arrestin_N"/>
    <property type="match status" value="1"/>
</dbReference>
<dbReference type="InterPro" id="IPR000698">
    <property type="entry name" value="Arrestin"/>
</dbReference>
<evidence type="ECO:0000256" key="1">
    <source>
        <dbReference type="ARBA" id="ARBA00005298"/>
    </source>
</evidence>
<dbReference type="Gene3D" id="2.60.40.640">
    <property type="match status" value="1"/>
</dbReference>
<accession>A0A6A5DDC3</accession>
<gene>
    <name evidence="2" type="primary">ARRB1_1</name>
    <name evidence="2" type="ORF">MS3_00005864</name>
</gene>
<organism evidence="2 3">
    <name type="scientific">Schistosoma haematobium</name>
    <name type="common">Blood fluke</name>
    <dbReference type="NCBI Taxonomy" id="6185"/>
    <lineage>
        <taxon>Eukaryota</taxon>
        <taxon>Metazoa</taxon>
        <taxon>Spiralia</taxon>
        <taxon>Lophotrochozoa</taxon>
        <taxon>Platyhelminthes</taxon>
        <taxon>Trematoda</taxon>
        <taxon>Digenea</taxon>
        <taxon>Strigeidida</taxon>
        <taxon>Schistosomatoidea</taxon>
        <taxon>Schistosomatidae</taxon>
        <taxon>Schistosoma</taxon>
    </lineage>
</organism>
<dbReference type="CTD" id="24589286"/>
<reference evidence="2" key="3">
    <citation type="submission" date="2021-06" db="EMBL/GenBank/DDBJ databases">
        <title>Chromosome-level genome assembly for S. haematobium.</title>
        <authorList>
            <person name="Stroehlein A.J."/>
        </authorList>
    </citation>
    <scope>NUCLEOTIDE SEQUENCE</scope>
</reference>
<protein>
    <submittedName>
        <fullName evidence="2">Beta-arrestin-1</fullName>
    </submittedName>
</protein>
<dbReference type="PRINTS" id="PR00309">
    <property type="entry name" value="ARRESTIN"/>
</dbReference>
<dbReference type="GeneID" id="24589286"/>
<comment type="similarity">
    <text evidence="1">Belongs to the arrestin family.</text>
</comment>
<dbReference type="GO" id="GO:0002031">
    <property type="term" value="P:G protein-coupled receptor internalization"/>
    <property type="evidence" value="ECO:0007669"/>
    <property type="project" value="TreeGrafter"/>
</dbReference>
<dbReference type="InterPro" id="IPR014756">
    <property type="entry name" value="Ig_E-set"/>
</dbReference>
<comment type="caution">
    <text evidence="2">The sequence shown here is derived from an EMBL/GenBank/DDBJ whole genome shotgun (WGS) entry which is preliminary data.</text>
</comment>
<evidence type="ECO:0000313" key="2">
    <source>
        <dbReference type="EMBL" id="KAH9588473.1"/>
    </source>
</evidence>
<dbReference type="Proteomes" id="UP000471633">
    <property type="component" value="Unassembled WGS sequence"/>
</dbReference>
<name>A0A6A5DDC3_SCHHA</name>
<dbReference type="GO" id="GO:0005737">
    <property type="term" value="C:cytoplasm"/>
    <property type="evidence" value="ECO:0007669"/>
    <property type="project" value="TreeGrafter"/>
</dbReference>
<reference evidence="2" key="2">
    <citation type="journal article" date="2019" name="Gigascience">
        <title>High-quality Schistosoma haematobium genome achieved by single-molecule and long-range sequencing.</title>
        <authorList>
            <person name="Stroehlein A.J."/>
            <person name="Korhonen P.K."/>
            <person name="Chong T.M."/>
            <person name="Lim Y.L."/>
            <person name="Chan K.G."/>
            <person name="Webster B."/>
            <person name="Rollinson D."/>
            <person name="Brindley P.J."/>
            <person name="Gasser R.B."/>
            <person name="Young N.D."/>
        </authorList>
    </citation>
    <scope>NUCLEOTIDE SEQUENCE</scope>
</reference>
<dbReference type="KEGG" id="shx:MS3_00005864"/>
<dbReference type="Gene3D" id="2.60.40.840">
    <property type="match status" value="1"/>
</dbReference>
<dbReference type="InterPro" id="IPR014752">
    <property type="entry name" value="Arrestin-like_C"/>
</dbReference>
<dbReference type="EMBL" id="AMPZ03000003">
    <property type="protein sequence ID" value="KAH9588473.1"/>
    <property type="molecule type" value="Genomic_DNA"/>
</dbReference>
<dbReference type="AlphaFoldDB" id="A0A6A5DDC3"/>
<dbReference type="InterPro" id="IPR014753">
    <property type="entry name" value="Arrestin_N"/>
</dbReference>
<dbReference type="GO" id="GO:0007165">
    <property type="term" value="P:signal transduction"/>
    <property type="evidence" value="ECO:0007669"/>
    <property type="project" value="InterPro"/>
</dbReference>
<proteinExistence type="inferred from homology"/>
<dbReference type="InterPro" id="IPR011022">
    <property type="entry name" value="Arrestin_C-like"/>
</dbReference>
<dbReference type="SMART" id="SM01017">
    <property type="entry name" value="Arrestin_C"/>
    <property type="match status" value="1"/>
</dbReference>
<evidence type="ECO:0000313" key="3">
    <source>
        <dbReference type="Proteomes" id="UP000471633"/>
    </source>
</evidence>
<reference evidence="2" key="4">
    <citation type="journal article" date="2022" name="PLoS Pathog.">
        <title>Chromosome-level genome of Schistosoma haematobium underpins genome-wide explorations of molecular variation.</title>
        <authorList>
            <person name="Stroehlein A.J."/>
            <person name="Korhonen P.K."/>
            <person name="Lee V.V."/>
            <person name="Ralph S.A."/>
            <person name="Mentink-Kane M."/>
            <person name="You H."/>
            <person name="McManus D.P."/>
            <person name="Tchuente L.T."/>
            <person name="Stothard J.R."/>
            <person name="Kaur P."/>
            <person name="Dudchenko O."/>
            <person name="Aiden E.L."/>
            <person name="Yang B."/>
            <person name="Yang H."/>
            <person name="Emery A.M."/>
            <person name="Webster B.L."/>
            <person name="Brindley P.J."/>
            <person name="Rollinson D."/>
            <person name="Chang B.C.H."/>
            <person name="Gasser R.B."/>
            <person name="Young N.D."/>
        </authorList>
    </citation>
    <scope>NUCLEOTIDE SEQUENCE</scope>
</reference>
<dbReference type="SUPFAM" id="SSF81296">
    <property type="entry name" value="E set domains"/>
    <property type="match status" value="2"/>
</dbReference>
<dbReference type="GO" id="GO:0001664">
    <property type="term" value="F:G protein-coupled receptor binding"/>
    <property type="evidence" value="ECO:0007669"/>
    <property type="project" value="TreeGrafter"/>
</dbReference>
<dbReference type="PANTHER" id="PTHR11792">
    <property type="entry name" value="ARRESTIN"/>
    <property type="match status" value="1"/>
</dbReference>
<reference evidence="2" key="1">
    <citation type="journal article" date="2012" name="Nat. Genet.">
        <title>Whole-genome sequence of Schistosoma haematobium.</title>
        <authorList>
            <person name="Young N.D."/>
            <person name="Jex A.R."/>
            <person name="Li B."/>
            <person name="Liu S."/>
            <person name="Yang L."/>
            <person name="Xiong Z."/>
            <person name="Li Y."/>
            <person name="Cantacessi C."/>
            <person name="Hall R.S."/>
            <person name="Xu X."/>
            <person name="Chen F."/>
            <person name="Wu X."/>
            <person name="Zerlotini A."/>
            <person name="Oliveira G."/>
            <person name="Hofmann A."/>
            <person name="Zhang G."/>
            <person name="Fang X."/>
            <person name="Kang Y."/>
            <person name="Campbell B.E."/>
            <person name="Loukas A."/>
            <person name="Ranganathan S."/>
            <person name="Rollinson D."/>
            <person name="Rinaldi G."/>
            <person name="Brindley P.J."/>
            <person name="Yang H."/>
            <person name="Wang J."/>
            <person name="Wang J."/>
            <person name="Gasser R.B."/>
        </authorList>
    </citation>
    <scope>NUCLEOTIDE SEQUENCE</scope>
</reference>
<dbReference type="Pfam" id="PF02752">
    <property type="entry name" value="Arrestin_C"/>
    <property type="match status" value="1"/>
</dbReference>
<dbReference type="InterPro" id="IPR011021">
    <property type="entry name" value="Arrestin-like_N"/>
</dbReference>
<dbReference type="PANTHER" id="PTHR11792:SF17">
    <property type="entry name" value="KURTZ ARRESTIN"/>
    <property type="match status" value="1"/>
</dbReference>
<keyword evidence="3" id="KW-1185">Reference proteome</keyword>